<proteinExistence type="predicted"/>
<reference evidence="1" key="1">
    <citation type="journal article" date="2014" name="Nat. Commun.">
        <title>The tobacco genome sequence and its comparison with those of tomato and potato.</title>
        <authorList>
            <person name="Sierro N."/>
            <person name="Battey J.N."/>
            <person name="Ouadi S."/>
            <person name="Bakaher N."/>
            <person name="Bovet L."/>
            <person name="Willig A."/>
            <person name="Goepfert S."/>
            <person name="Peitsch M.C."/>
            <person name="Ivanov N.V."/>
        </authorList>
    </citation>
    <scope>NUCLEOTIDE SEQUENCE [LARGE SCALE GENOMIC DNA]</scope>
</reference>
<keyword evidence="1" id="KW-1185">Reference proteome</keyword>
<dbReference type="RefSeq" id="XP_075112259.1">
    <property type="nucleotide sequence ID" value="XM_075256158.1"/>
</dbReference>
<accession>A0AC58URX5</accession>
<protein>
    <submittedName>
        <fullName evidence="2">Uncharacterized protein LOC142182161</fullName>
    </submittedName>
</protein>
<organism evidence="1 2">
    <name type="scientific">Nicotiana tabacum</name>
    <name type="common">Common tobacco</name>
    <dbReference type="NCBI Taxonomy" id="4097"/>
    <lineage>
        <taxon>Eukaryota</taxon>
        <taxon>Viridiplantae</taxon>
        <taxon>Streptophyta</taxon>
        <taxon>Embryophyta</taxon>
        <taxon>Tracheophyta</taxon>
        <taxon>Spermatophyta</taxon>
        <taxon>Magnoliopsida</taxon>
        <taxon>eudicotyledons</taxon>
        <taxon>Gunneridae</taxon>
        <taxon>Pentapetalae</taxon>
        <taxon>asterids</taxon>
        <taxon>lamiids</taxon>
        <taxon>Solanales</taxon>
        <taxon>Solanaceae</taxon>
        <taxon>Nicotianoideae</taxon>
        <taxon>Nicotianeae</taxon>
        <taxon>Nicotiana</taxon>
    </lineage>
</organism>
<dbReference type="Proteomes" id="UP000790787">
    <property type="component" value="Chromosome 6"/>
</dbReference>
<evidence type="ECO:0000313" key="2">
    <source>
        <dbReference type="RefSeq" id="XP_075112259.1"/>
    </source>
</evidence>
<evidence type="ECO:0000313" key="1">
    <source>
        <dbReference type="Proteomes" id="UP000790787"/>
    </source>
</evidence>
<reference evidence="2" key="2">
    <citation type="submission" date="2025-08" db="UniProtKB">
        <authorList>
            <consortium name="RefSeq"/>
        </authorList>
    </citation>
    <scope>IDENTIFICATION</scope>
    <source>
        <tissue evidence="2">Leaf</tissue>
    </source>
</reference>
<sequence>MELEDRYGQPSEIRIYQVKKELASISQGSMSIPEYYAKMKSVWNELSTLTVHSDSHCTCGGGKKDIQKLEENQRMYQFLMGLNESYANARSNLLMMSPIPSINRAYSLLVTDERQMEI</sequence>
<name>A0AC58URX5_TOBAC</name>
<gene>
    <name evidence="2" type="primary">LOC142182161</name>
</gene>